<evidence type="ECO:0000313" key="1">
    <source>
        <dbReference type="EMBL" id="TGG96100.1"/>
    </source>
</evidence>
<evidence type="ECO:0000313" key="2">
    <source>
        <dbReference type="Proteomes" id="UP000297475"/>
    </source>
</evidence>
<comment type="caution">
    <text evidence="1">The sequence shown here is derived from an EMBL/GenBank/DDBJ whole genome shotgun (WGS) entry which is preliminary data.</text>
</comment>
<accession>A0A4Z0WGC8</accession>
<keyword evidence="2" id="KW-1185">Reference proteome</keyword>
<protein>
    <submittedName>
        <fullName evidence="1">Uncharacterized protein</fullName>
    </submittedName>
</protein>
<reference evidence="1 2" key="1">
    <citation type="submission" date="2019-04" db="EMBL/GenBank/DDBJ databases">
        <title>Natronospirillum operosus gen. nov., sp. nov., a haloalkaliphilic satellite isolated from decaying biomass of laboratory culture of cyanobacterium Geitlerinema sp. and proposal of Natronospirillaceae fam. nov. and Saccharospirillaceae fam. nov.</title>
        <authorList>
            <person name="Kevbrin V."/>
            <person name="Boltyanskaya Y."/>
            <person name="Koziaeva V."/>
            <person name="Grouzdev D.S."/>
            <person name="Park M."/>
            <person name="Cho J."/>
        </authorList>
    </citation>
    <scope>NUCLEOTIDE SEQUENCE [LARGE SCALE GENOMIC DNA]</scope>
    <source>
        <strain evidence="1 2">G-116</strain>
    </source>
</reference>
<dbReference type="Gene3D" id="3.30.420.10">
    <property type="entry name" value="Ribonuclease H-like superfamily/Ribonuclease H"/>
    <property type="match status" value="1"/>
</dbReference>
<dbReference type="OrthoDB" id="5705783at2"/>
<organism evidence="1 2">
    <name type="scientific">Natronospirillum operosum</name>
    <dbReference type="NCBI Taxonomy" id="2759953"/>
    <lineage>
        <taxon>Bacteria</taxon>
        <taxon>Pseudomonadati</taxon>
        <taxon>Pseudomonadota</taxon>
        <taxon>Gammaproteobacteria</taxon>
        <taxon>Oceanospirillales</taxon>
        <taxon>Natronospirillaceae</taxon>
        <taxon>Natronospirillum</taxon>
    </lineage>
</organism>
<sequence length="173" mass="19540">MRVALRVPAILDIEASGFGRGSYPIEVGVAMPDRSVVSFLIAPDDDWTHWSEEAENLHGLSRELLVEKGFSPRQVAEQLNLLLEGQVVYSDGWGVDSGWLALLFYYAGLRQAFQLETLTRILTEDQLRCWDDTRDALFAANDGRRHRAGFDAHILQDTYIETWEQAQAAARDT</sequence>
<dbReference type="GO" id="GO:0003676">
    <property type="term" value="F:nucleic acid binding"/>
    <property type="evidence" value="ECO:0007669"/>
    <property type="project" value="InterPro"/>
</dbReference>
<dbReference type="InterPro" id="IPR012337">
    <property type="entry name" value="RNaseH-like_sf"/>
</dbReference>
<dbReference type="SUPFAM" id="SSF53098">
    <property type="entry name" value="Ribonuclease H-like"/>
    <property type="match status" value="1"/>
</dbReference>
<proteinExistence type="predicted"/>
<dbReference type="EMBL" id="SRMF01000001">
    <property type="protein sequence ID" value="TGG96100.1"/>
    <property type="molecule type" value="Genomic_DNA"/>
</dbReference>
<dbReference type="AlphaFoldDB" id="A0A4Z0WGC8"/>
<name>A0A4Z0WGC8_9GAMM</name>
<dbReference type="Proteomes" id="UP000297475">
    <property type="component" value="Unassembled WGS sequence"/>
</dbReference>
<gene>
    <name evidence="1" type="ORF">E4656_05940</name>
</gene>
<dbReference type="InterPro" id="IPR036397">
    <property type="entry name" value="RNaseH_sf"/>
</dbReference>